<evidence type="ECO:0000313" key="13">
    <source>
        <dbReference type="Proteomes" id="UP000178264"/>
    </source>
</evidence>
<dbReference type="CDD" id="cd04731">
    <property type="entry name" value="HisF"/>
    <property type="match status" value="1"/>
</dbReference>
<dbReference type="GO" id="GO:0000105">
    <property type="term" value="P:L-histidine biosynthetic process"/>
    <property type="evidence" value="ECO:0007669"/>
    <property type="project" value="UniProtKB-UniPathway"/>
</dbReference>
<dbReference type="GO" id="GO:0000107">
    <property type="term" value="F:imidazoleglycerol-phosphate synthase activity"/>
    <property type="evidence" value="ECO:0007669"/>
    <property type="project" value="InterPro"/>
</dbReference>
<dbReference type="InterPro" id="IPR004651">
    <property type="entry name" value="HisF"/>
</dbReference>
<dbReference type="InterPro" id="IPR006062">
    <property type="entry name" value="His_biosynth"/>
</dbReference>
<dbReference type="GO" id="GO:0016829">
    <property type="term" value="F:lyase activity"/>
    <property type="evidence" value="ECO:0007669"/>
    <property type="project" value="UniProtKB-KW"/>
</dbReference>
<dbReference type="PANTHER" id="PTHR21235">
    <property type="entry name" value="IMIDAZOLE GLYCEROL PHOSPHATE SYNTHASE SUBUNIT HISF/H IGP SYNTHASE SUBUNIT HISF/H"/>
    <property type="match status" value="1"/>
</dbReference>
<dbReference type="EC" id="4.3.2.10" evidence="4"/>
<evidence type="ECO:0000256" key="2">
    <source>
        <dbReference type="ARBA" id="ARBA00009667"/>
    </source>
</evidence>
<evidence type="ECO:0000256" key="3">
    <source>
        <dbReference type="ARBA" id="ARBA00011152"/>
    </source>
</evidence>
<dbReference type="Gene3D" id="3.20.20.70">
    <property type="entry name" value="Aldolase class I"/>
    <property type="match status" value="1"/>
</dbReference>
<dbReference type="SUPFAM" id="SSF51366">
    <property type="entry name" value="Ribulose-phoshate binding barrel"/>
    <property type="match status" value="1"/>
</dbReference>
<reference evidence="12 13" key="1">
    <citation type="journal article" date="2016" name="Nat. Commun.">
        <title>Thousands of microbial genomes shed light on interconnected biogeochemical processes in an aquifer system.</title>
        <authorList>
            <person name="Anantharaman K."/>
            <person name="Brown C.T."/>
            <person name="Hug L.A."/>
            <person name="Sharon I."/>
            <person name="Castelle C.J."/>
            <person name="Probst A.J."/>
            <person name="Thomas B.C."/>
            <person name="Singh A."/>
            <person name="Wilkins M.J."/>
            <person name="Karaoz U."/>
            <person name="Brodie E.L."/>
            <person name="Williams K.H."/>
            <person name="Hubbard S.S."/>
            <person name="Banfield J.F."/>
        </authorList>
    </citation>
    <scope>NUCLEOTIDE SEQUENCE [LARGE SCALE GENOMIC DNA]</scope>
</reference>
<evidence type="ECO:0000256" key="9">
    <source>
        <dbReference type="ARBA" id="ARBA00030264"/>
    </source>
</evidence>
<evidence type="ECO:0000256" key="11">
    <source>
        <dbReference type="RuleBase" id="RU003657"/>
    </source>
</evidence>
<evidence type="ECO:0000256" key="7">
    <source>
        <dbReference type="ARBA" id="ARBA00023239"/>
    </source>
</evidence>
<dbReference type="Proteomes" id="UP000178264">
    <property type="component" value="Unassembled WGS sequence"/>
</dbReference>
<dbReference type="InterPro" id="IPR050064">
    <property type="entry name" value="IGPS_HisA/HisF"/>
</dbReference>
<comment type="function">
    <text evidence="8">IGPS catalyzes the conversion of PRFAR and glutamine to IGP, AICAR and glutamate. The HisF subunit catalyzes the cyclization activity that produces IGP and AICAR from PRFAR using the ammonia provided by the HisH subunit.</text>
</comment>
<proteinExistence type="inferred from homology"/>
<name>A0A1F7VBW6_9BACT</name>
<protein>
    <recommendedName>
        <fullName evidence="4">imidazole glycerol-phosphate synthase</fullName>
        <ecNumber evidence="4">4.3.2.10</ecNumber>
    </recommendedName>
    <alternativeName>
        <fullName evidence="9">IGP synthase cyclase subunit</fullName>
    </alternativeName>
</protein>
<dbReference type="PANTHER" id="PTHR21235:SF2">
    <property type="entry name" value="IMIDAZOLE GLYCEROL PHOSPHATE SYNTHASE HISHF"/>
    <property type="match status" value="1"/>
</dbReference>
<dbReference type="InterPro" id="IPR011060">
    <property type="entry name" value="RibuloseP-bd_barrel"/>
</dbReference>
<keyword evidence="6 11" id="KW-0368">Histidine biosynthesis</keyword>
<evidence type="ECO:0000256" key="8">
    <source>
        <dbReference type="ARBA" id="ARBA00025475"/>
    </source>
</evidence>
<comment type="pathway">
    <text evidence="1">Amino-acid biosynthesis; L-histidine biosynthesis; L-histidine from 5-phospho-alpha-D-ribose 1-diphosphate: step 5/9.</text>
</comment>
<organism evidence="12 13">
    <name type="scientific">Candidatus Uhrbacteria bacterium RIFCSPLOWO2_02_FULL_49_11</name>
    <dbReference type="NCBI Taxonomy" id="1802409"/>
    <lineage>
        <taxon>Bacteria</taxon>
        <taxon>Candidatus Uhriibacteriota</taxon>
    </lineage>
</organism>
<sequence>MLKVRVIPCMLFNGFHLVKTISFGQIRNLGNPIQMARVYNSRNVDELIFIDLAATEERREPEYDTITEIMKECFMPVTIGGGITKIADVDRLMRIGADKIAINNAAIVCPEFITELAEKFGSQCVVISIDGKRVGEEHYVFTHRGTVNTGIPVTTWVEKVTARGAGEIFLTSVDQDGTMAGYNLPLIAAAADATTIPVIACGGAGKVQDIIDAVLAGHANAVSLASIFHYGGHTVNSIKERMHKAGIPVRLMRENYET</sequence>
<evidence type="ECO:0000256" key="10">
    <source>
        <dbReference type="ARBA" id="ARBA00047838"/>
    </source>
</evidence>
<comment type="similarity">
    <text evidence="2 11">Belongs to the HisA/HisF family.</text>
</comment>
<dbReference type="EMBL" id="MGER01000043">
    <property type="protein sequence ID" value="OGL87923.1"/>
    <property type="molecule type" value="Genomic_DNA"/>
</dbReference>
<evidence type="ECO:0000256" key="6">
    <source>
        <dbReference type="ARBA" id="ARBA00023102"/>
    </source>
</evidence>
<dbReference type="UniPathway" id="UPA00031">
    <property type="reaction ID" value="UER00010"/>
</dbReference>
<comment type="catalytic activity">
    <reaction evidence="10">
        <text>5-[(5-phospho-1-deoxy-D-ribulos-1-ylimino)methylamino]-1-(5-phospho-beta-D-ribosyl)imidazole-4-carboxamide + L-glutamine = D-erythro-1-(imidazol-4-yl)glycerol 3-phosphate + 5-amino-1-(5-phospho-beta-D-ribosyl)imidazole-4-carboxamide + L-glutamate + H(+)</text>
        <dbReference type="Rhea" id="RHEA:24793"/>
        <dbReference type="ChEBI" id="CHEBI:15378"/>
        <dbReference type="ChEBI" id="CHEBI:29985"/>
        <dbReference type="ChEBI" id="CHEBI:58278"/>
        <dbReference type="ChEBI" id="CHEBI:58359"/>
        <dbReference type="ChEBI" id="CHEBI:58475"/>
        <dbReference type="ChEBI" id="CHEBI:58525"/>
        <dbReference type="EC" id="4.3.2.10"/>
    </reaction>
</comment>
<evidence type="ECO:0000256" key="1">
    <source>
        <dbReference type="ARBA" id="ARBA00005091"/>
    </source>
</evidence>
<comment type="caution">
    <text evidence="12">The sequence shown here is derived from an EMBL/GenBank/DDBJ whole genome shotgun (WGS) entry which is preliminary data.</text>
</comment>
<evidence type="ECO:0000313" key="12">
    <source>
        <dbReference type="EMBL" id="OGL87923.1"/>
    </source>
</evidence>
<evidence type="ECO:0000256" key="4">
    <source>
        <dbReference type="ARBA" id="ARBA00012809"/>
    </source>
</evidence>
<evidence type="ECO:0000256" key="5">
    <source>
        <dbReference type="ARBA" id="ARBA00022605"/>
    </source>
</evidence>
<keyword evidence="7" id="KW-0456">Lyase</keyword>
<dbReference type="InterPro" id="IPR013785">
    <property type="entry name" value="Aldolase_TIM"/>
</dbReference>
<dbReference type="Pfam" id="PF00977">
    <property type="entry name" value="His_biosynth"/>
    <property type="match status" value="1"/>
</dbReference>
<comment type="subunit">
    <text evidence="3">Heterodimer of HisH and HisF.</text>
</comment>
<accession>A0A1F7VBW6</accession>
<keyword evidence="5 11" id="KW-0028">Amino-acid biosynthesis</keyword>
<dbReference type="AlphaFoldDB" id="A0A1F7VBW6"/>
<gene>
    <name evidence="12" type="ORF">A3I42_00340</name>
</gene>